<dbReference type="InterPro" id="IPR045987">
    <property type="entry name" value="DUF5943"/>
</dbReference>
<proteinExistence type="predicted"/>
<dbReference type="SUPFAM" id="SSF111126">
    <property type="entry name" value="Ligand-binding domain in the NO signalling and Golgi transport"/>
    <property type="match status" value="1"/>
</dbReference>
<sequence>MTPQLPIDVDADTGVWTTDGLPMIYVPRHFFVNNHVETEAVVGRALYAPALYKAGHRSAYFWCQQEAATHGLAGMAVCEHYLKRLSQRGWGRFSLLSADAGAGRARVRVEHSVFVLAQGIAGVPVRHDKLCYAFAGWFSGAMDWVLESGGSAVRTTCAEDRCAAQAPAADAAAADAAPRDCIFDVHPLEEGPRHAVPASV</sequence>
<accession>A1WQ50</accession>
<dbReference type="Pfam" id="PF19367">
    <property type="entry name" value="DUF5943"/>
    <property type="match status" value="1"/>
</dbReference>
<dbReference type="HOGENOM" id="CLU_129737_0_0_4"/>
<name>A1WQ50_VEREI</name>
<dbReference type="AlphaFoldDB" id="A1WQ50"/>
<gene>
    <name evidence="2" type="ordered locus">Veis_4052</name>
</gene>
<reference evidence="3" key="1">
    <citation type="submission" date="2006-12" db="EMBL/GenBank/DDBJ databases">
        <title>Complete sequence of chromosome 1 of Verminephrobacter eiseniae EF01-2.</title>
        <authorList>
            <person name="Copeland A."/>
            <person name="Lucas S."/>
            <person name="Lapidus A."/>
            <person name="Barry K."/>
            <person name="Detter J.C."/>
            <person name="Glavina del Rio T."/>
            <person name="Dalin E."/>
            <person name="Tice H."/>
            <person name="Pitluck S."/>
            <person name="Chertkov O."/>
            <person name="Brettin T."/>
            <person name="Bruce D."/>
            <person name="Han C."/>
            <person name="Tapia R."/>
            <person name="Gilna P."/>
            <person name="Schmutz J."/>
            <person name="Larimer F."/>
            <person name="Land M."/>
            <person name="Hauser L."/>
            <person name="Kyrpides N."/>
            <person name="Kim E."/>
            <person name="Stahl D."/>
            <person name="Richardson P."/>
        </authorList>
    </citation>
    <scope>NUCLEOTIDE SEQUENCE [LARGE SCALE GENOMIC DNA]</scope>
    <source>
        <strain evidence="3">EF01-2</strain>
    </source>
</reference>
<evidence type="ECO:0000313" key="2">
    <source>
        <dbReference type="EMBL" id="ABM59757.1"/>
    </source>
</evidence>
<evidence type="ECO:0000259" key="1">
    <source>
        <dbReference type="Pfam" id="PF19367"/>
    </source>
</evidence>
<dbReference type="KEGG" id="vei:Veis_4052"/>
<protein>
    <submittedName>
        <fullName evidence="2">V4R domain protein</fullName>
    </submittedName>
</protein>
<organism evidence="2 3">
    <name type="scientific">Verminephrobacter eiseniae (strain EF01-2)</name>
    <dbReference type="NCBI Taxonomy" id="391735"/>
    <lineage>
        <taxon>Bacteria</taxon>
        <taxon>Pseudomonadati</taxon>
        <taxon>Pseudomonadota</taxon>
        <taxon>Betaproteobacteria</taxon>
        <taxon>Burkholderiales</taxon>
        <taxon>Comamonadaceae</taxon>
        <taxon>Verminephrobacter</taxon>
    </lineage>
</organism>
<evidence type="ECO:0000313" key="3">
    <source>
        <dbReference type="Proteomes" id="UP000000374"/>
    </source>
</evidence>
<feature type="domain" description="DUF5943" evidence="1">
    <location>
        <begin position="1"/>
        <end position="95"/>
    </location>
</feature>
<dbReference type="PANTHER" id="PTHR35090:SF1">
    <property type="entry name" value="SLR0144 PROTEIN"/>
    <property type="match status" value="1"/>
</dbReference>
<dbReference type="eggNOG" id="COG1719">
    <property type="taxonomic scope" value="Bacteria"/>
</dbReference>
<dbReference type="Proteomes" id="UP000000374">
    <property type="component" value="Chromosome"/>
</dbReference>
<dbReference type="PANTHER" id="PTHR35090">
    <property type="entry name" value="DNA-DIRECTED RNA POLYMERASE SUBUNIT I"/>
    <property type="match status" value="1"/>
</dbReference>
<dbReference type="RefSeq" id="WP_011811744.1">
    <property type="nucleotide sequence ID" value="NC_008786.1"/>
</dbReference>
<dbReference type="InterPro" id="IPR024096">
    <property type="entry name" value="NO_sig/Golgi_transp_ligand-bd"/>
</dbReference>
<dbReference type="GeneID" id="76462398"/>
<keyword evidence="3" id="KW-1185">Reference proteome</keyword>
<dbReference type="EMBL" id="CP000542">
    <property type="protein sequence ID" value="ABM59757.1"/>
    <property type="molecule type" value="Genomic_DNA"/>
</dbReference>
<dbReference type="STRING" id="391735.Veis_4052"/>